<reference evidence="3" key="1">
    <citation type="submission" date="2017-11" db="EMBL/GenBank/DDBJ databases">
        <authorList>
            <person name="Lima N.C."/>
            <person name="Parody-Merino A.M."/>
            <person name="Battley P.F."/>
            <person name="Fidler A.E."/>
            <person name="Prosdocimi F."/>
        </authorList>
    </citation>
    <scope>NUCLEOTIDE SEQUENCE [LARGE SCALE GENOMIC DNA]</scope>
</reference>
<evidence type="ECO:0000313" key="2">
    <source>
        <dbReference type="EMBL" id="PKU46623.1"/>
    </source>
</evidence>
<sequence>MESSLSEKDLGVLVDTKSNMSQQCAFAAKMVNGILGCIMQSTASRSREVIFPLFSALMRPHLEHCVQLWASQNKRGMDILESPVKGYQDDEGTGAPRIQGRADKSWNY</sequence>
<dbReference type="AlphaFoldDB" id="A0A2I0UKR4"/>
<organism evidence="2 3">
    <name type="scientific">Limosa lapponica baueri</name>
    <dbReference type="NCBI Taxonomy" id="1758121"/>
    <lineage>
        <taxon>Eukaryota</taxon>
        <taxon>Metazoa</taxon>
        <taxon>Chordata</taxon>
        <taxon>Craniata</taxon>
        <taxon>Vertebrata</taxon>
        <taxon>Euteleostomi</taxon>
        <taxon>Archelosauria</taxon>
        <taxon>Archosauria</taxon>
        <taxon>Dinosauria</taxon>
        <taxon>Saurischia</taxon>
        <taxon>Theropoda</taxon>
        <taxon>Coelurosauria</taxon>
        <taxon>Aves</taxon>
        <taxon>Neognathae</taxon>
        <taxon>Neoaves</taxon>
        <taxon>Charadriiformes</taxon>
        <taxon>Scolopacidae</taxon>
        <taxon>Limosa</taxon>
    </lineage>
</organism>
<evidence type="ECO:0000313" key="3">
    <source>
        <dbReference type="Proteomes" id="UP000233556"/>
    </source>
</evidence>
<name>A0A2I0UKR4_LIMLA</name>
<accession>A0A2I0UKR4</accession>
<protein>
    <submittedName>
        <fullName evidence="2">Uncharacterized protein</fullName>
    </submittedName>
</protein>
<dbReference type="EMBL" id="KZ505703">
    <property type="protein sequence ID" value="PKU46623.1"/>
    <property type="molecule type" value="Genomic_DNA"/>
</dbReference>
<keyword evidence="3" id="KW-1185">Reference proteome</keyword>
<dbReference type="PANTHER" id="PTHR33332">
    <property type="entry name" value="REVERSE TRANSCRIPTASE DOMAIN-CONTAINING PROTEIN"/>
    <property type="match status" value="1"/>
</dbReference>
<evidence type="ECO:0000256" key="1">
    <source>
        <dbReference type="SAM" id="MobiDB-lite"/>
    </source>
</evidence>
<proteinExistence type="predicted"/>
<feature type="region of interest" description="Disordered" evidence="1">
    <location>
        <begin position="83"/>
        <end position="108"/>
    </location>
</feature>
<dbReference type="OrthoDB" id="156886at2759"/>
<dbReference type="Proteomes" id="UP000233556">
    <property type="component" value="Unassembled WGS sequence"/>
</dbReference>
<gene>
    <name evidence="2" type="ORF">llap_3067</name>
</gene>
<reference evidence="3" key="2">
    <citation type="submission" date="2017-12" db="EMBL/GenBank/DDBJ databases">
        <title>Genome sequence of the Bar-tailed Godwit (Limosa lapponica baueri).</title>
        <authorList>
            <person name="Lima N.C.B."/>
            <person name="Parody-Merino A.M."/>
            <person name="Battley P.F."/>
            <person name="Fidler A.E."/>
            <person name="Prosdocimi F."/>
        </authorList>
    </citation>
    <scope>NUCLEOTIDE SEQUENCE [LARGE SCALE GENOMIC DNA]</scope>
</reference>